<gene>
    <name evidence="9" type="ORF">G3576_24705</name>
</gene>
<reference evidence="9 10" key="2">
    <citation type="submission" date="2020-03" db="EMBL/GenBank/DDBJ databases">
        <title>Roseomonas stagni sp. nov., isolated from pond water in Japan.</title>
        <authorList>
            <person name="Furuhata K."/>
            <person name="Miyamoto H."/>
            <person name="Goto K."/>
        </authorList>
    </citation>
    <scope>NUCLEOTIDE SEQUENCE [LARGE SCALE GENOMIC DNA]</scope>
    <source>
        <strain evidence="9 10">PeD5</strain>
    </source>
</reference>
<dbReference type="PROSITE" id="PS51435">
    <property type="entry name" value="AP_NUCLEASE_F1_4"/>
    <property type="match status" value="1"/>
</dbReference>
<keyword evidence="2 6" id="KW-0479">Metal-binding</keyword>
<dbReference type="NCBIfam" id="TIGR00633">
    <property type="entry name" value="xth"/>
    <property type="match status" value="1"/>
</dbReference>
<dbReference type="GO" id="GO:0006281">
    <property type="term" value="P:DNA repair"/>
    <property type="evidence" value="ECO:0007669"/>
    <property type="project" value="InterPro"/>
</dbReference>
<proteinExistence type="inferred from homology"/>
<evidence type="ECO:0000313" key="9">
    <source>
        <dbReference type="EMBL" id="NGM23237.1"/>
    </source>
</evidence>
<evidence type="ECO:0000256" key="3">
    <source>
        <dbReference type="ARBA" id="ARBA00022801"/>
    </source>
</evidence>
<sequence length="299" mass="32794">MAGRKKGAEAPAIIPAATAAPALVSPARPLRIVTWNINSVRLRLPLLADLVAALDPDVICLQETKCPDEHFPHEGAAALGFTHRAIRGMKGYNGVAILSKLPFATRDGADPDWCGRGDCRHLAVEVDAPGGAVELHDFYIPAGGDIPDREKNVKFAHKLDFVAEATAWSAQRKLTGGFRRAVLVGDLNIAPLEHDVWSHKQLLDVVSHTPVETQALTAMMAAGEWHDALRHFVPADQKLYTWWSYRAADWRASDRGRRLDHVWVSPDLAGGLRSHRVLKDARDWPKASDHVPVLVEVAT</sequence>
<comment type="similarity">
    <text evidence="1">Belongs to the DNA repair enzymes AP/ExoA family.</text>
</comment>
<accession>A0A6M1LSZ3</accession>
<dbReference type="GO" id="GO:0004519">
    <property type="term" value="F:endonuclease activity"/>
    <property type="evidence" value="ECO:0007669"/>
    <property type="project" value="InterPro"/>
</dbReference>
<dbReference type="Proteomes" id="UP000475385">
    <property type="component" value="Unassembled WGS sequence"/>
</dbReference>
<dbReference type="PROSITE" id="PS00726">
    <property type="entry name" value="AP_NUCLEASE_F1_1"/>
    <property type="match status" value="1"/>
</dbReference>
<feature type="binding site" evidence="6">
    <location>
        <position position="63"/>
    </location>
    <ligand>
        <name>Mg(2+)</name>
        <dbReference type="ChEBI" id="CHEBI:18420"/>
        <label>1</label>
    </ligand>
</feature>
<dbReference type="GO" id="GO:0008311">
    <property type="term" value="F:double-stranded DNA 3'-5' DNA exonuclease activity"/>
    <property type="evidence" value="ECO:0007669"/>
    <property type="project" value="InterPro"/>
</dbReference>
<feature type="site" description="Important for catalytic activity" evidence="7">
    <location>
        <position position="260"/>
    </location>
</feature>
<dbReference type="InterPro" id="IPR005135">
    <property type="entry name" value="Endo/exonuclease/phosphatase"/>
</dbReference>
<comment type="cofactor">
    <cofactor evidence="6">
        <name>Mg(2+)</name>
        <dbReference type="ChEBI" id="CHEBI:18420"/>
    </cofactor>
    <cofactor evidence="6">
        <name>Mn(2+)</name>
        <dbReference type="ChEBI" id="CHEBI:29035"/>
    </cofactor>
    <text evidence="6">Probably binds two magnesium or manganese ions per subunit.</text>
</comment>
<dbReference type="Gene3D" id="3.60.10.10">
    <property type="entry name" value="Endonuclease/exonuclease/phosphatase"/>
    <property type="match status" value="1"/>
</dbReference>
<feature type="site" description="Transition state stabilizer" evidence="7">
    <location>
        <position position="188"/>
    </location>
</feature>
<keyword evidence="3" id="KW-0378">Hydrolase</keyword>
<feature type="binding site" evidence="6">
    <location>
        <position position="290"/>
    </location>
    <ligand>
        <name>Mg(2+)</name>
        <dbReference type="ChEBI" id="CHEBI:18420"/>
        <label>1</label>
    </ligand>
</feature>
<evidence type="ECO:0000256" key="1">
    <source>
        <dbReference type="ARBA" id="ARBA00007092"/>
    </source>
</evidence>
<evidence type="ECO:0000259" key="8">
    <source>
        <dbReference type="Pfam" id="PF03372"/>
    </source>
</evidence>
<comment type="caution">
    <text evidence="9">The sequence shown here is derived from an EMBL/GenBank/DDBJ whole genome shotgun (WGS) entry which is preliminary data.</text>
</comment>
<feature type="binding site" evidence="6">
    <location>
        <position position="186"/>
    </location>
    <ligand>
        <name>Mg(2+)</name>
        <dbReference type="ChEBI" id="CHEBI:18420"/>
        <label>1</label>
    </ligand>
</feature>
<feature type="domain" description="Endonuclease/exonuclease/phosphatase" evidence="8">
    <location>
        <begin position="33"/>
        <end position="290"/>
    </location>
</feature>
<keyword evidence="4 6" id="KW-0460">Magnesium</keyword>
<evidence type="ECO:0000256" key="5">
    <source>
        <dbReference type="PIRSR" id="PIRSR604808-1"/>
    </source>
</evidence>
<feature type="active site" description="Proton acceptor" evidence="5">
    <location>
        <position position="290"/>
    </location>
</feature>
<keyword evidence="10" id="KW-1185">Reference proteome</keyword>
<dbReference type="GO" id="GO:0003677">
    <property type="term" value="F:DNA binding"/>
    <property type="evidence" value="ECO:0007669"/>
    <property type="project" value="InterPro"/>
</dbReference>
<dbReference type="GO" id="GO:0046872">
    <property type="term" value="F:metal ion binding"/>
    <property type="evidence" value="ECO:0007669"/>
    <property type="project" value="UniProtKB-KW"/>
</dbReference>
<dbReference type="InterPro" id="IPR037493">
    <property type="entry name" value="ExoIII-like"/>
</dbReference>
<dbReference type="AlphaFoldDB" id="A0A6M1LSZ3"/>
<evidence type="ECO:0000256" key="7">
    <source>
        <dbReference type="PIRSR" id="PIRSR604808-3"/>
    </source>
</evidence>
<evidence type="ECO:0000256" key="2">
    <source>
        <dbReference type="ARBA" id="ARBA00022723"/>
    </source>
</evidence>
<dbReference type="InterPro" id="IPR020847">
    <property type="entry name" value="AP_endonuclease_F1_BS"/>
</dbReference>
<evidence type="ECO:0000256" key="4">
    <source>
        <dbReference type="ARBA" id="ARBA00022842"/>
    </source>
</evidence>
<dbReference type="EMBL" id="JAAIKB010000013">
    <property type="protein sequence ID" value="NGM23237.1"/>
    <property type="molecule type" value="Genomic_DNA"/>
</dbReference>
<feature type="site" description="Interaction with DNA substrate" evidence="7">
    <location>
        <position position="290"/>
    </location>
</feature>
<feature type="binding site" evidence="6">
    <location>
        <position position="188"/>
    </location>
    <ligand>
        <name>Mg(2+)</name>
        <dbReference type="ChEBI" id="CHEBI:18420"/>
        <label>1</label>
    </ligand>
</feature>
<dbReference type="SUPFAM" id="SSF56219">
    <property type="entry name" value="DNase I-like"/>
    <property type="match status" value="1"/>
</dbReference>
<dbReference type="InterPro" id="IPR036691">
    <property type="entry name" value="Endo/exonu/phosph_ase_sf"/>
</dbReference>
<evidence type="ECO:0000256" key="6">
    <source>
        <dbReference type="PIRSR" id="PIRSR604808-2"/>
    </source>
</evidence>
<feature type="binding site" evidence="6">
    <location>
        <position position="36"/>
    </location>
    <ligand>
        <name>Mg(2+)</name>
        <dbReference type="ChEBI" id="CHEBI:18420"/>
        <label>1</label>
    </ligand>
</feature>
<dbReference type="CDD" id="cd09086">
    <property type="entry name" value="ExoIII-like_AP-endo"/>
    <property type="match status" value="1"/>
</dbReference>
<feature type="active site" evidence="5">
    <location>
        <position position="139"/>
    </location>
</feature>
<feature type="active site" description="Proton donor/acceptor" evidence="5">
    <location>
        <position position="186"/>
    </location>
</feature>
<dbReference type="Pfam" id="PF03372">
    <property type="entry name" value="Exo_endo_phos"/>
    <property type="match status" value="1"/>
</dbReference>
<evidence type="ECO:0000313" key="10">
    <source>
        <dbReference type="Proteomes" id="UP000475385"/>
    </source>
</evidence>
<reference evidence="9 10" key="1">
    <citation type="submission" date="2020-02" db="EMBL/GenBank/DDBJ databases">
        <authorList>
            <person name="Kim H.M."/>
            <person name="Jeon C.O."/>
        </authorList>
    </citation>
    <scope>NUCLEOTIDE SEQUENCE [LARGE SCALE GENOMIC DNA]</scope>
    <source>
        <strain evidence="9 10">PeD5</strain>
    </source>
</reference>
<name>A0A6M1LSZ3_9PROT</name>
<organism evidence="9 10">
    <name type="scientific">Falsiroseomonas algicola</name>
    <dbReference type="NCBI Taxonomy" id="2716930"/>
    <lineage>
        <taxon>Bacteria</taxon>
        <taxon>Pseudomonadati</taxon>
        <taxon>Pseudomonadota</taxon>
        <taxon>Alphaproteobacteria</taxon>
        <taxon>Acetobacterales</taxon>
        <taxon>Roseomonadaceae</taxon>
        <taxon>Falsiroseomonas</taxon>
    </lineage>
</organism>
<dbReference type="PANTHER" id="PTHR43250:SF2">
    <property type="entry name" value="EXODEOXYRIBONUCLEASE III"/>
    <property type="match status" value="1"/>
</dbReference>
<protein>
    <submittedName>
        <fullName evidence="9">Exodeoxyribonuclease III</fullName>
    </submittedName>
</protein>
<keyword evidence="6" id="KW-0464">Manganese</keyword>
<dbReference type="InterPro" id="IPR004808">
    <property type="entry name" value="AP_endonuc_1"/>
</dbReference>
<dbReference type="PANTHER" id="PTHR43250">
    <property type="entry name" value="EXODEOXYRIBONUCLEASE III"/>
    <property type="match status" value="1"/>
</dbReference>
<feature type="binding site" evidence="6">
    <location>
        <position position="289"/>
    </location>
    <ligand>
        <name>Mg(2+)</name>
        <dbReference type="ChEBI" id="CHEBI:18420"/>
        <label>1</label>
    </ligand>
</feature>